<keyword evidence="4" id="KW-1185">Reference proteome</keyword>
<keyword evidence="1" id="KW-0521">NADP</keyword>
<dbReference type="InterPro" id="IPR013149">
    <property type="entry name" value="ADH-like_C"/>
</dbReference>
<evidence type="ECO:0000256" key="1">
    <source>
        <dbReference type="ARBA" id="ARBA00022857"/>
    </source>
</evidence>
<dbReference type="PANTHER" id="PTHR44154:SF1">
    <property type="entry name" value="QUINONE OXIDOREDUCTASE"/>
    <property type="match status" value="1"/>
</dbReference>
<dbReference type="SUPFAM" id="SSF50129">
    <property type="entry name" value="GroES-like"/>
    <property type="match status" value="1"/>
</dbReference>
<dbReference type="CDD" id="cd08253">
    <property type="entry name" value="zeta_crystallin"/>
    <property type="match status" value="1"/>
</dbReference>
<organism evidence="3 4">
    <name type="scientific">Arthrobacter burdickii</name>
    <dbReference type="NCBI Taxonomy" id="3035920"/>
    <lineage>
        <taxon>Bacteria</taxon>
        <taxon>Bacillati</taxon>
        <taxon>Actinomycetota</taxon>
        <taxon>Actinomycetes</taxon>
        <taxon>Micrococcales</taxon>
        <taxon>Micrococcaceae</taxon>
        <taxon>Arthrobacter</taxon>
    </lineage>
</organism>
<dbReference type="Pfam" id="PF08240">
    <property type="entry name" value="ADH_N"/>
    <property type="match status" value="1"/>
</dbReference>
<dbReference type="Gene3D" id="3.90.180.10">
    <property type="entry name" value="Medium-chain alcohol dehydrogenases, catalytic domain"/>
    <property type="match status" value="1"/>
</dbReference>
<dbReference type="InterPro" id="IPR013154">
    <property type="entry name" value="ADH-like_N"/>
</dbReference>
<dbReference type="InterPro" id="IPR051603">
    <property type="entry name" value="Zinc-ADH_QOR/CCCR"/>
</dbReference>
<name>A0ABT8K2I5_9MICC</name>
<dbReference type="InterPro" id="IPR036291">
    <property type="entry name" value="NAD(P)-bd_dom_sf"/>
</dbReference>
<accession>A0ABT8K2I5</accession>
<dbReference type="InterPro" id="IPR020843">
    <property type="entry name" value="ER"/>
</dbReference>
<evidence type="ECO:0000313" key="3">
    <source>
        <dbReference type="EMBL" id="MDN4611648.1"/>
    </source>
</evidence>
<protein>
    <submittedName>
        <fullName evidence="3">NADPH:quinone reductase</fullName>
    </submittedName>
</protein>
<feature type="domain" description="Enoyl reductase (ER)" evidence="2">
    <location>
        <begin position="1"/>
        <end position="293"/>
    </location>
</feature>
<dbReference type="Proteomes" id="UP001174209">
    <property type="component" value="Unassembled WGS sequence"/>
</dbReference>
<dbReference type="Gene3D" id="3.40.50.720">
    <property type="entry name" value="NAD(P)-binding Rossmann-like Domain"/>
    <property type="match status" value="1"/>
</dbReference>
<reference evidence="3" key="1">
    <citation type="submission" date="2023-06" db="EMBL/GenBank/DDBJ databases">
        <title>MT1 and MT2 Draft Genomes of Novel Species.</title>
        <authorList>
            <person name="Venkateswaran K."/>
        </authorList>
    </citation>
    <scope>NUCLEOTIDE SEQUENCE</scope>
    <source>
        <strain evidence="3">IIF3SC-B10</strain>
    </source>
</reference>
<sequence length="295" mass="30805">MTIDIRAIGVNPADTYLRAGNYEFLTPSLPFTPGLDAAGIISATGGSAKGFAVDDRVWVSTIPARAAGTYAQQIRCAPSIVHALPDHLSFDEGAAVGVSYTTAYRALIQRGRAEAGETVLVHGASGGVGTATVQLAHALGLTIIGTASTPGGRELALQLGADHALDHSARDYLTEAYALTGGRGVDLIIEMAAHRNLSQDTAILARNGRIVVVGSRGPVEVSPRALMVNETDVRGTALWNMTPADLHDAYTAIDAFLQHGVIRPIVGEQFALEDATAAHRAIVGTHTPGRIILHP</sequence>
<dbReference type="SMART" id="SM00829">
    <property type="entry name" value="PKS_ER"/>
    <property type="match status" value="1"/>
</dbReference>
<dbReference type="EMBL" id="JAROCG010000001">
    <property type="protein sequence ID" value="MDN4611648.1"/>
    <property type="molecule type" value="Genomic_DNA"/>
</dbReference>
<dbReference type="InterPro" id="IPR011032">
    <property type="entry name" value="GroES-like_sf"/>
</dbReference>
<proteinExistence type="predicted"/>
<dbReference type="SUPFAM" id="SSF51735">
    <property type="entry name" value="NAD(P)-binding Rossmann-fold domains"/>
    <property type="match status" value="1"/>
</dbReference>
<dbReference type="Pfam" id="PF00107">
    <property type="entry name" value="ADH_zinc_N"/>
    <property type="match status" value="1"/>
</dbReference>
<gene>
    <name evidence="3" type="ORF">P5G52_12320</name>
</gene>
<comment type="caution">
    <text evidence="3">The sequence shown here is derived from an EMBL/GenBank/DDBJ whole genome shotgun (WGS) entry which is preliminary data.</text>
</comment>
<dbReference type="RefSeq" id="WP_301227759.1">
    <property type="nucleotide sequence ID" value="NZ_JAROCG010000001.1"/>
</dbReference>
<evidence type="ECO:0000313" key="4">
    <source>
        <dbReference type="Proteomes" id="UP001174209"/>
    </source>
</evidence>
<evidence type="ECO:0000259" key="2">
    <source>
        <dbReference type="SMART" id="SM00829"/>
    </source>
</evidence>
<dbReference type="PANTHER" id="PTHR44154">
    <property type="entry name" value="QUINONE OXIDOREDUCTASE"/>
    <property type="match status" value="1"/>
</dbReference>